<feature type="non-terminal residue" evidence="2">
    <location>
        <position position="178"/>
    </location>
</feature>
<name>A0ABW3CB81_9ACTN</name>
<proteinExistence type="predicted"/>
<evidence type="ECO:0000256" key="1">
    <source>
        <dbReference type="SAM" id="Phobius"/>
    </source>
</evidence>
<feature type="transmembrane region" description="Helical" evidence="1">
    <location>
        <begin position="12"/>
        <end position="39"/>
    </location>
</feature>
<evidence type="ECO:0000313" key="3">
    <source>
        <dbReference type="Proteomes" id="UP001597083"/>
    </source>
</evidence>
<keyword evidence="1" id="KW-0812">Transmembrane</keyword>
<keyword evidence="1" id="KW-1133">Transmembrane helix</keyword>
<gene>
    <name evidence="2" type="ORF">ACFQ07_06115</name>
</gene>
<reference evidence="3" key="1">
    <citation type="journal article" date="2019" name="Int. J. Syst. Evol. Microbiol.">
        <title>The Global Catalogue of Microorganisms (GCM) 10K type strain sequencing project: providing services to taxonomists for standard genome sequencing and annotation.</title>
        <authorList>
            <consortium name="The Broad Institute Genomics Platform"/>
            <consortium name="The Broad Institute Genome Sequencing Center for Infectious Disease"/>
            <person name="Wu L."/>
            <person name="Ma J."/>
        </authorList>
    </citation>
    <scope>NUCLEOTIDE SEQUENCE [LARGE SCALE GENOMIC DNA]</scope>
    <source>
        <strain evidence="3">JCM 31696</strain>
    </source>
</reference>
<organism evidence="2 3">
    <name type="scientific">Actinomadura adrarensis</name>
    <dbReference type="NCBI Taxonomy" id="1819600"/>
    <lineage>
        <taxon>Bacteria</taxon>
        <taxon>Bacillati</taxon>
        <taxon>Actinomycetota</taxon>
        <taxon>Actinomycetes</taxon>
        <taxon>Streptosporangiales</taxon>
        <taxon>Thermomonosporaceae</taxon>
        <taxon>Actinomadura</taxon>
    </lineage>
</organism>
<keyword evidence="3" id="KW-1185">Reference proteome</keyword>
<feature type="transmembrane region" description="Helical" evidence="1">
    <location>
        <begin position="144"/>
        <end position="166"/>
    </location>
</feature>
<dbReference type="Proteomes" id="UP001597083">
    <property type="component" value="Unassembled WGS sequence"/>
</dbReference>
<feature type="transmembrane region" description="Helical" evidence="1">
    <location>
        <begin position="83"/>
        <end position="101"/>
    </location>
</feature>
<feature type="transmembrane region" description="Helical" evidence="1">
    <location>
        <begin position="51"/>
        <end position="71"/>
    </location>
</feature>
<keyword evidence="1" id="KW-0472">Membrane</keyword>
<accession>A0ABW3CB81</accession>
<sequence length="178" mass="19728">MDGRRGGWGRFAVHYLEMVVAMLAGMLVFGLVLGVLLGIVGLDYSHDDHPAAAALEMAFTMSLGMVVWMRFRGHGWPATLEMTAAMSAPLVVLYPLFWTGVISGETVMMLLHVLMFPAMAAVMLRRRAEYSSAHHMRGQRLLRFAGRAMVVVLAVGAVPGLVYVAGLRSHQDRSWRWR</sequence>
<dbReference type="EMBL" id="JBHTIR010000783">
    <property type="protein sequence ID" value="MFD0851785.1"/>
    <property type="molecule type" value="Genomic_DNA"/>
</dbReference>
<protein>
    <submittedName>
        <fullName evidence="2">Uncharacterized protein</fullName>
    </submittedName>
</protein>
<comment type="caution">
    <text evidence="2">The sequence shown here is derived from an EMBL/GenBank/DDBJ whole genome shotgun (WGS) entry which is preliminary data.</text>
</comment>
<evidence type="ECO:0000313" key="2">
    <source>
        <dbReference type="EMBL" id="MFD0851785.1"/>
    </source>
</evidence>
<feature type="transmembrane region" description="Helical" evidence="1">
    <location>
        <begin position="107"/>
        <end position="124"/>
    </location>
</feature>